<organism evidence="2 3">
    <name type="scientific">Parelaphostrongylus tenuis</name>
    <name type="common">Meningeal worm</name>
    <dbReference type="NCBI Taxonomy" id="148309"/>
    <lineage>
        <taxon>Eukaryota</taxon>
        <taxon>Metazoa</taxon>
        <taxon>Ecdysozoa</taxon>
        <taxon>Nematoda</taxon>
        <taxon>Chromadorea</taxon>
        <taxon>Rhabditida</taxon>
        <taxon>Rhabditina</taxon>
        <taxon>Rhabditomorpha</taxon>
        <taxon>Strongyloidea</taxon>
        <taxon>Metastrongylidae</taxon>
        <taxon>Parelaphostrongylus</taxon>
    </lineage>
</organism>
<evidence type="ECO:0000313" key="2">
    <source>
        <dbReference type="EMBL" id="KAJ1354802.1"/>
    </source>
</evidence>
<evidence type="ECO:0000313" key="3">
    <source>
        <dbReference type="Proteomes" id="UP001196413"/>
    </source>
</evidence>
<evidence type="ECO:0000256" key="1">
    <source>
        <dbReference type="SAM" id="SignalP"/>
    </source>
</evidence>
<dbReference type="AlphaFoldDB" id="A0AAD5MU74"/>
<feature type="signal peptide" evidence="1">
    <location>
        <begin position="1"/>
        <end position="20"/>
    </location>
</feature>
<proteinExistence type="predicted"/>
<keyword evidence="3" id="KW-1185">Reference proteome</keyword>
<dbReference type="Proteomes" id="UP001196413">
    <property type="component" value="Unassembled WGS sequence"/>
</dbReference>
<feature type="chain" id="PRO_5042145061" description="Secreted protein" evidence="1">
    <location>
        <begin position="21"/>
        <end position="93"/>
    </location>
</feature>
<comment type="caution">
    <text evidence="2">The sequence shown here is derived from an EMBL/GenBank/DDBJ whole genome shotgun (WGS) entry which is preliminary data.</text>
</comment>
<protein>
    <recommendedName>
        <fullName evidence="4">Secreted protein</fullName>
    </recommendedName>
</protein>
<name>A0AAD5MU74_PARTN</name>
<gene>
    <name evidence="2" type="ORF">KIN20_011847</name>
</gene>
<accession>A0AAD5MU74</accession>
<evidence type="ECO:0008006" key="4">
    <source>
        <dbReference type="Google" id="ProtNLM"/>
    </source>
</evidence>
<reference evidence="2" key="1">
    <citation type="submission" date="2021-06" db="EMBL/GenBank/DDBJ databases">
        <title>Parelaphostrongylus tenuis whole genome reference sequence.</title>
        <authorList>
            <person name="Garwood T.J."/>
            <person name="Larsen P.A."/>
            <person name="Fountain-Jones N.M."/>
            <person name="Garbe J.R."/>
            <person name="Macchietto M.G."/>
            <person name="Kania S.A."/>
            <person name="Gerhold R.W."/>
            <person name="Richards J.E."/>
            <person name="Wolf T.M."/>
        </authorList>
    </citation>
    <scope>NUCLEOTIDE SEQUENCE</scope>
    <source>
        <strain evidence="2">MNPRO001-30</strain>
        <tissue evidence="2">Meninges</tissue>
    </source>
</reference>
<keyword evidence="1" id="KW-0732">Signal</keyword>
<sequence length="93" mass="10868">MRRSLGMSCIFLLPIGQCIARRQKKTKKAVTTARQLYHLPQLSFLTSKTVWRILLECFAMEQTLQTRAHASAYCMLHFHNNRDIPPTFKIECK</sequence>
<dbReference type="EMBL" id="JAHQIW010002236">
    <property type="protein sequence ID" value="KAJ1354802.1"/>
    <property type="molecule type" value="Genomic_DNA"/>
</dbReference>